<keyword evidence="3" id="KW-1185">Reference proteome</keyword>
<organism evidence="2 3">
    <name type="scientific">Leptomonas pyrrhocoris</name>
    <name type="common">Firebug parasite</name>
    <dbReference type="NCBI Taxonomy" id="157538"/>
    <lineage>
        <taxon>Eukaryota</taxon>
        <taxon>Discoba</taxon>
        <taxon>Euglenozoa</taxon>
        <taxon>Kinetoplastea</taxon>
        <taxon>Metakinetoplastina</taxon>
        <taxon>Trypanosomatida</taxon>
        <taxon>Trypanosomatidae</taxon>
        <taxon>Leishmaniinae</taxon>
        <taxon>Leptomonas</taxon>
    </lineage>
</organism>
<dbReference type="Proteomes" id="UP000037923">
    <property type="component" value="Unassembled WGS sequence"/>
</dbReference>
<sequence>MLRRSATETASPLFNGALLCGGNGHDETHQRIHSGVSVPPGRRQFRVRQVWKGVRFQRHCQPRNVVVSQLSLILKQAGHLLGTLNPVQKGRVIPLRLRVWHVQLSIKEQLPEGNIYLSPREAVQGTAPCAHIRHVKGFVVIADLGSGPLCTLRRRRGNTHRMKPLGSNSRTRRTCCPVLCPSERLTDLVTLVQNALFQQLQVLLEDGDLTARAEGESRELACQGRETFDRSPPQPPAPSPTAL</sequence>
<feature type="compositionally biased region" description="Pro residues" evidence="1">
    <location>
        <begin position="232"/>
        <end position="243"/>
    </location>
</feature>
<feature type="region of interest" description="Disordered" evidence="1">
    <location>
        <begin position="214"/>
        <end position="243"/>
    </location>
</feature>
<dbReference type="RefSeq" id="XP_015655079.1">
    <property type="nucleotide sequence ID" value="XM_015806157.1"/>
</dbReference>
<evidence type="ECO:0000313" key="2">
    <source>
        <dbReference type="EMBL" id="KPA76640.1"/>
    </source>
</evidence>
<dbReference type="GeneID" id="26907782"/>
<proteinExistence type="predicted"/>
<name>A0A0M9FV04_LEPPY</name>
<dbReference type="VEuPathDB" id="TriTrypDB:LpyrH10_19_0470"/>
<accession>A0A0M9FV04</accession>
<gene>
    <name evidence="2" type="ORF">ABB37_07496</name>
</gene>
<protein>
    <submittedName>
        <fullName evidence="2">Uncharacterized protein</fullName>
    </submittedName>
</protein>
<reference evidence="2 3" key="1">
    <citation type="submission" date="2015-07" db="EMBL/GenBank/DDBJ databases">
        <title>High-quality genome of monoxenous trypanosomatid Leptomonas pyrrhocoris.</title>
        <authorList>
            <person name="Flegontov P."/>
            <person name="Butenko A."/>
            <person name="Firsov S."/>
            <person name="Vlcek C."/>
            <person name="Logacheva M.D."/>
            <person name="Field M."/>
            <person name="Filatov D."/>
            <person name="Flegontova O."/>
            <person name="Gerasimov E."/>
            <person name="Jackson A.P."/>
            <person name="Kelly S."/>
            <person name="Opperdoes F."/>
            <person name="O'Reilly A."/>
            <person name="Votypka J."/>
            <person name="Yurchenko V."/>
            <person name="Lukes J."/>
        </authorList>
    </citation>
    <scope>NUCLEOTIDE SEQUENCE [LARGE SCALE GENOMIC DNA]</scope>
    <source>
        <strain evidence="2">H10</strain>
    </source>
</reference>
<evidence type="ECO:0000256" key="1">
    <source>
        <dbReference type="SAM" id="MobiDB-lite"/>
    </source>
</evidence>
<dbReference type="EMBL" id="LGTL01000019">
    <property type="protein sequence ID" value="KPA76640.1"/>
    <property type="molecule type" value="Genomic_DNA"/>
</dbReference>
<comment type="caution">
    <text evidence="2">The sequence shown here is derived from an EMBL/GenBank/DDBJ whole genome shotgun (WGS) entry which is preliminary data.</text>
</comment>
<evidence type="ECO:0000313" key="3">
    <source>
        <dbReference type="Proteomes" id="UP000037923"/>
    </source>
</evidence>
<dbReference type="AlphaFoldDB" id="A0A0M9FV04"/>